<organism evidence="1 2">
    <name type="scientific">Forsythia ovata</name>
    <dbReference type="NCBI Taxonomy" id="205694"/>
    <lineage>
        <taxon>Eukaryota</taxon>
        <taxon>Viridiplantae</taxon>
        <taxon>Streptophyta</taxon>
        <taxon>Embryophyta</taxon>
        <taxon>Tracheophyta</taxon>
        <taxon>Spermatophyta</taxon>
        <taxon>Magnoliopsida</taxon>
        <taxon>eudicotyledons</taxon>
        <taxon>Gunneridae</taxon>
        <taxon>Pentapetalae</taxon>
        <taxon>asterids</taxon>
        <taxon>lamiids</taxon>
        <taxon>Lamiales</taxon>
        <taxon>Oleaceae</taxon>
        <taxon>Forsythieae</taxon>
        <taxon>Forsythia</taxon>
    </lineage>
</organism>
<dbReference type="AlphaFoldDB" id="A0ABD1WT83"/>
<dbReference type="Proteomes" id="UP001604277">
    <property type="component" value="Unassembled WGS sequence"/>
</dbReference>
<comment type="caution">
    <text evidence="1">The sequence shown here is derived from an EMBL/GenBank/DDBJ whole genome shotgun (WGS) entry which is preliminary data.</text>
</comment>
<evidence type="ECO:0000313" key="2">
    <source>
        <dbReference type="Proteomes" id="UP001604277"/>
    </source>
</evidence>
<protein>
    <submittedName>
        <fullName evidence="1">Uncharacterized protein</fullName>
    </submittedName>
</protein>
<evidence type="ECO:0000313" key="1">
    <source>
        <dbReference type="EMBL" id="KAL2552670.1"/>
    </source>
</evidence>
<keyword evidence="2" id="KW-1185">Reference proteome</keyword>
<dbReference type="EMBL" id="JBFOLJ010000002">
    <property type="protein sequence ID" value="KAL2552670.1"/>
    <property type="molecule type" value="Genomic_DNA"/>
</dbReference>
<name>A0ABD1WT83_9LAMI</name>
<proteinExistence type="predicted"/>
<accession>A0ABD1WT83</accession>
<sequence>MEDACNMMQKKFQNRFKNSMVRYDDEKLNRLKYVSKIRWCFYNLTLYILKIGGDSLKGVSWMATGCVDVEEPRGRGKTQSPSMYSIRKKLGHKGFQEMEFNESEGDMILEQLGYKQED</sequence>
<gene>
    <name evidence="1" type="ORF">Fot_06289</name>
</gene>
<reference evidence="2" key="1">
    <citation type="submission" date="2024-07" db="EMBL/GenBank/DDBJ databases">
        <title>Two chromosome-level genome assemblies of Korean endemic species Abeliophyllum distichum and Forsythia ovata (Oleaceae).</title>
        <authorList>
            <person name="Jang H."/>
        </authorList>
    </citation>
    <scope>NUCLEOTIDE SEQUENCE [LARGE SCALE GENOMIC DNA]</scope>
</reference>